<feature type="non-terminal residue" evidence="2">
    <location>
        <position position="1"/>
    </location>
</feature>
<proteinExistence type="predicted"/>
<dbReference type="EMBL" id="CAJOBI010343374">
    <property type="protein sequence ID" value="CAF5215829.1"/>
    <property type="molecule type" value="Genomic_DNA"/>
</dbReference>
<dbReference type="AlphaFoldDB" id="A0A8S3JAN4"/>
<accession>A0A8S3JAN4</accession>
<name>A0A8S3JAN4_9BILA</name>
<organism evidence="2 3">
    <name type="scientific">Rotaria magnacalcarata</name>
    <dbReference type="NCBI Taxonomy" id="392030"/>
    <lineage>
        <taxon>Eukaryota</taxon>
        <taxon>Metazoa</taxon>
        <taxon>Spiralia</taxon>
        <taxon>Gnathifera</taxon>
        <taxon>Rotifera</taxon>
        <taxon>Eurotatoria</taxon>
        <taxon>Bdelloidea</taxon>
        <taxon>Philodinida</taxon>
        <taxon>Philodinidae</taxon>
        <taxon>Rotaria</taxon>
    </lineage>
</organism>
<evidence type="ECO:0000313" key="2">
    <source>
        <dbReference type="EMBL" id="CAF5215829.1"/>
    </source>
</evidence>
<evidence type="ECO:0000313" key="3">
    <source>
        <dbReference type="Proteomes" id="UP000676336"/>
    </source>
</evidence>
<keyword evidence="1" id="KW-0175">Coiled coil</keyword>
<feature type="coiled-coil region" evidence="1">
    <location>
        <begin position="24"/>
        <end position="58"/>
    </location>
</feature>
<comment type="caution">
    <text evidence="2">The sequence shown here is derived from an EMBL/GenBank/DDBJ whole genome shotgun (WGS) entry which is preliminary data.</text>
</comment>
<evidence type="ECO:0000256" key="1">
    <source>
        <dbReference type="SAM" id="Coils"/>
    </source>
</evidence>
<protein>
    <submittedName>
        <fullName evidence="2">Uncharacterized protein</fullName>
    </submittedName>
</protein>
<reference evidence="2" key="1">
    <citation type="submission" date="2021-02" db="EMBL/GenBank/DDBJ databases">
        <authorList>
            <person name="Nowell W R."/>
        </authorList>
    </citation>
    <scope>NUCLEOTIDE SEQUENCE</scope>
</reference>
<sequence length="119" mass="13985">LTELRPKLNDNNGNSNDDGINVTEVLLKQEIEQLKRRLEKTNSRIQILINDKERLLEINEPAIIKRPQIVDVIPTNIRSNIPTSPKKDYVNLENKFQRLEQLQYALTKQELENRKRADQ</sequence>
<dbReference type="Proteomes" id="UP000676336">
    <property type="component" value="Unassembled WGS sequence"/>
</dbReference>
<gene>
    <name evidence="2" type="ORF">SMN809_LOCUS79751</name>
</gene>